<gene>
    <name evidence="3" type="ORF">E6A44_001990</name>
</gene>
<evidence type="ECO:0000313" key="3">
    <source>
        <dbReference type="EMBL" id="MFN0254324.1"/>
    </source>
</evidence>
<feature type="domain" description="Dienelactone hydrolase" evidence="2">
    <location>
        <begin position="138"/>
        <end position="253"/>
    </location>
</feature>
<comment type="caution">
    <text evidence="3">The sequence shown here is derived from an EMBL/GenBank/DDBJ whole genome shotgun (WGS) entry which is preliminary data.</text>
</comment>
<dbReference type="RefSeq" id="WP_211659806.1">
    <property type="nucleotide sequence ID" value="NZ_SSHJ02000001.1"/>
</dbReference>
<keyword evidence="1" id="KW-0732">Signal</keyword>
<dbReference type="InterPro" id="IPR002925">
    <property type="entry name" value="Dienelactn_hydro"/>
</dbReference>
<dbReference type="Proteomes" id="UP001517247">
    <property type="component" value="Unassembled WGS sequence"/>
</dbReference>
<dbReference type="EMBL" id="SSHJ02000001">
    <property type="protein sequence ID" value="MFN0254324.1"/>
    <property type="molecule type" value="Genomic_DNA"/>
</dbReference>
<evidence type="ECO:0000313" key="4">
    <source>
        <dbReference type="Proteomes" id="UP001517247"/>
    </source>
</evidence>
<accession>A0ABW9J1B1</accession>
<dbReference type="PANTHER" id="PTHR43037">
    <property type="entry name" value="UNNAMED PRODUCT-RELATED"/>
    <property type="match status" value="1"/>
</dbReference>
<reference evidence="3 4" key="1">
    <citation type="submission" date="2024-12" db="EMBL/GenBank/DDBJ databases">
        <authorList>
            <person name="Hu S."/>
        </authorList>
    </citation>
    <scope>NUCLEOTIDE SEQUENCE [LARGE SCALE GENOMIC DNA]</scope>
    <source>
        <strain evidence="3 4">THG-T11</strain>
    </source>
</reference>
<dbReference type="InterPro" id="IPR029058">
    <property type="entry name" value="AB_hydrolase_fold"/>
</dbReference>
<dbReference type="InterPro" id="IPR050955">
    <property type="entry name" value="Plant_Biomass_Hydrol_Est"/>
</dbReference>
<protein>
    <submittedName>
        <fullName evidence="3">Prolyl oligopeptidase family serine peptidase</fullName>
    </submittedName>
</protein>
<organism evidence="3 4">
    <name type="scientific">Pedobacter ureilyticus</name>
    <dbReference type="NCBI Taxonomy" id="1393051"/>
    <lineage>
        <taxon>Bacteria</taxon>
        <taxon>Pseudomonadati</taxon>
        <taxon>Bacteroidota</taxon>
        <taxon>Sphingobacteriia</taxon>
        <taxon>Sphingobacteriales</taxon>
        <taxon>Sphingobacteriaceae</taxon>
        <taxon>Pedobacter</taxon>
    </lineage>
</organism>
<keyword evidence="4" id="KW-1185">Reference proteome</keyword>
<evidence type="ECO:0000256" key="1">
    <source>
        <dbReference type="ARBA" id="ARBA00022729"/>
    </source>
</evidence>
<name>A0ABW9J1B1_9SPHI</name>
<dbReference type="SUPFAM" id="SSF53474">
    <property type="entry name" value="alpha/beta-Hydrolases"/>
    <property type="match status" value="1"/>
</dbReference>
<dbReference type="Gene3D" id="3.40.50.1820">
    <property type="entry name" value="alpha/beta hydrolase"/>
    <property type="match status" value="1"/>
</dbReference>
<proteinExistence type="predicted"/>
<sequence length="275" mass="31189">MKKQLFALCLLWIGISELQAQQTKIKTLSFDSTAFASKRKELNSLGVSSFVKLNHEANGFKLPYRLLAPKKITAGAKYPLIIALHNSSRLGTDNEKQLEPLTRTWLNDEIRTRFPAFVLAPQFETRPTQYVANETFGVITATPQENLSVLISLIESLIKNPQIDTKKIYLIGYSMGGSTVQHLLSQKPNWFAAMIAVAGVPDVSSLQNIKNKPIWLIHGRKDDENPFNGSDKLFKQLKGNKKARFTIYENLDHNTITFPLLDTDELAKWLFKWKI</sequence>
<evidence type="ECO:0000259" key="2">
    <source>
        <dbReference type="Pfam" id="PF01738"/>
    </source>
</evidence>
<dbReference type="Pfam" id="PF01738">
    <property type="entry name" value="DLH"/>
    <property type="match status" value="1"/>
</dbReference>
<dbReference type="PANTHER" id="PTHR43037:SF1">
    <property type="entry name" value="BLL1128 PROTEIN"/>
    <property type="match status" value="1"/>
</dbReference>